<accession>A0A926RXJ1</accession>
<keyword evidence="3" id="KW-1185">Reference proteome</keyword>
<name>A0A926RXJ1_9BACI</name>
<dbReference type="RefSeq" id="WP_191157568.1">
    <property type="nucleotide sequence ID" value="NZ_JACXAI010000007.1"/>
</dbReference>
<proteinExistence type="predicted"/>
<feature type="transmembrane region" description="Helical" evidence="1">
    <location>
        <begin position="32"/>
        <end position="54"/>
    </location>
</feature>
<evidence type="ECO:0000313" key="2">
    <source>
        <dbReference type="EMBL" id="MBD1380192.1"/>
    </source>
</evidence>
<protein>
    <submittedName>
        <fullName evidence="2">Uncharacterized protein</fullName>
    </submittedName>
</protein>
<evidence type="ECO:0000313" key="3">
    <source>
        <dbReference type="Proteomes" id="UP000626844"/>
    </source>
</evidence>
<dbReference type="AlphaFoldDB" id="A0A926RXJ1"/>
<keyword evidence="1" id="KW-0812">Transmembrane</keyword>
<dbReference type="Proteomes" id="UP000626844">
    <property type="component" value="Unassembled WGS sequence"/>
</dbReference>
<reference evidence="2" key="1">
    <citation type="submission" date="2020-09" db="EMBL/GenBank/DDBJ databases">
        <title>A novel bacterium of genus Bacillus, isolated from South China Sea.</title>
        <authorList>
            <person name="Huang H."/>
            <person name="Mo K."/>
            <person name="Hu Y."/>
        </authorList>
    </citation>
    <scope>NUCLEOTIDE SEQUENCE</scope>
    <source>
        <strain evidence="2">IB182487</strain>
    </source>
</reference>
<evidence type="ECO:0000256" key="1">
    <source>
        <dbReference type="SAM" id="Phobius"/>
    </source>
</evidence>
<comment type="caution">
    <text evidence="2">The sequence shown here is derived from an EMBL/GenBank/DDBJ whole genome shotgun (WGS) entry which is preliminary data.</text>
</comment>
<organism evidence="2 3">
    <name type="scientific">Metabacillus arenae</name>
    <dbReference type="NCBI Taxonomy" id="2771434"/>
    <lineage>
        <taxon>Bacteria</taxon>
        <taxon>Bacillati</taxon>
        <taxon>Bacillota</taxon>
        <taxon>Bacilli</taxon>
        <taxon>Bacillales</taxon>
        <taxon>Bacillaceae</taxon>
        <taxon>Metabacillus</taxon>
    </lineage>
</organism>
<dbReference type="EMBL" id="JACXAI010000007">
    <property type="protein sequence ID" value="MBD1380192.1"/>
    <property type="molecule type" value="Genomic_DNA"/>
</dbReference>
<keyword evidence="1" id="KW-1133">Transmembrane helix</keyword>
<sequence length="55" mass="6145">MSVLAVKITQAGYSEGDQKIKDIHFEVEKGQLIYTSVFLVSFMAAVSTIVEVFLY</sequence>
<gene>
    <name evidence="2" type="ORF">IC621_08115</name>
</gene>
<keyword evidence="1" id="KW-0472">Membrane</keyword>